<keyword evidence="1" id="KW-0175">Coiled coil</keyword>
<feature type="coiled-coil region" evidence="1">
    <location>
        <begin position="26"/>
        <end position="60"/>
    </location>
</feature>
<proteinExistence type="predicted"/>
<dbReference type="OrthoDB" id="6288734at2759"/>
<accession>A0A835PAE1</accession>
<protein>
    <submittedName>
        <fullName evidence="2">Uncharacterized protein</fullName>
    </submittedName>
</protein>
<dbReference type="EMBL" id="JADCNL010000254">
    <property type="protein sequence ID" value="KAG0448873.1"/>
    <property type="molecule type" value="Genomic_DNA"/>
</dbReference>
<evidence type="ECO:0000256" key="1">
    <source>
        <dbReference type="SAM" id="Coils"/>
    </source>
</evidence>
<dbReference type="Proteomes" id="UP000636800">
    <property type="component" value="Unassembled WGS sequence"/>
</dbReference>
<keyword evidence="3" id="KW-1185">Reference proteome</keyword>
<sequence>MLQTLAKLTTQLNEKTFEQEIMSADNRILQDQLQMKISDNNELQETVKTLREHLDSVMQLSKVNGDSMDKRTLNKCKCTSEGCSGNSDLLQRSQLLMQVAEIENLKQENLRLTDEKDGLEIHCQKLSEEAAYAKELAAAAAVELRNLAEEVTKLSCANVKLFNDLAAAKEAASGGISNLTMQAQLDETNAEAHCKNIDENFLIGGLQKELLTKCHREESLVSGLSMRDQRERELQKCIDDLKKREQGLENELASMRVLVERLKRSGIVSNETLPENCSELNEFYPKISNFSSSNSHSGIRFMGNSLSADFCEDKTNSFEEVNSAFEYERRRCKELEAIISKLKGDDLYGLDIKALEDLQSFHVEALSKICQEKKTVGLYICLNMPGFIQLIAGPKNRKKAHTDF</sequence>
<dbReference type="AlphaFoldDB" id="A0A835PAE1"/>
<evidence type="ECO:0000313" key="3">
    <source>
        <dbReference type="Proteomes" id="UP000636800"/>
    </source>
</evidence>
<gene>
    <name evidence="2" type="ORF">HPP92_027624</name>
</gene>
<feature type="coiled-coil region" evidence="1">
    <location>
        <begin position="231"/>
        <end position="265"/>
    </location>
</feature>
<organism evidence="2 3">
    <name type="scientific">Vanilla planifolia</name>
    <name type="common">Vanilla</name>
    <dbReference type="NCBI Taxonomy" id="51239"/>
    <lineage>
        <taxon>Eukaryota</taxon>
        <taxon>Viridiplantae</taxon>
        <taxon>Streptophyta</taxon>
        <taxon>Embryophyta</taxon>
        <taxon>Tracheophyta</taxon>
        <taxon>Spermatophyta</taxon>
        <taxon>Magnoliopsida</taxon>
        <taxon>Liliopsida</taxon>
        <taxon>Asparagales</taxon>
        <taxon>Orchidaceae</taxon>
        <taxon>Vanilloideae</taxon>
        <taxon>Vanilleae</taxon>
        <taxon>Vanilla</taxon>
    </lineage>
</organism>
<comment type="caution">
    <text evidence="2">The sequence shown here is derived from an EMBL/GenBank/DDBJ whole genome shotgun (WGS) entry which is preliminary data.</text>
</comment>
<feature type="coiled-coil region" evidence="1">
    <location>
        <begin position="95"/>
        <end position="129"/>
    </location>
</feature>
<reference evidence="2 3" key="1">
    <citation type="journal article" date="2020" name="Nat. Food">
        <title>A phased Vanilla planifolia genome enables genetic improvement of flavour and production.</title>
        <authorList>
            <person name="Hasing T."/>
            <person name="Tang H."/>
            <person name="Brym M."/>
            <person name="Khazi F."/>
            <person name="Huang T."/>
            <person name="Chambers A.H."/>
        </authorList>
    </citation>
    <scope>NUCLEOTIDE SEQUENCE [LARGE SCALE GENOMIC DNA]</scope>
    <source>
        <tissue evidence="2">Leaf</tissue>
    </source>
</reference>
<name>A0A835PAE1_VANPL</name>
<evidence type="ECO:0000313" key="2">
    <source>
        <dbReference type="EMBL" id="KAG0448873.1"/>
    </source>
</evidence>